<reference evidence="2" key="2">
    <citation type="submission" date="2023-06" db="EMBL/GenBank/DDBJ databases">
        <authorList>
            <consortium name="Lawrence Berkeley National Laboratory"/>
            <person name="Haridas S."/>
            <person name="Hensen N."/>
            <person name="Bonometti L."/>
            <person name="Westerberg I."/>
            <person name="Brannstrom I.O."/>
            <person name="Guillou S."/>
            <person name="Cros-Aarteil S."/>
            <person name="Calhoun S."/>
            <person name="Kuo A."/>
            <person name="Mondo S."/>
            <person name="Pangilinan J."/>
            <person name="Riley R."/>
            <person name="Labutti K."/>
            <person name="Andreopoulos B."/>
            <person name="Lipzen A."/>
            <person name="Chen C."/>
            <person name="Yanf M."/>
            <person name="Daum C."/>
            <person name="Ng V."/>
            <person name="Clum A."/>
            <person name="Steindorff A."/>
            <person name="Ohm R."/>
            <person name="Martin F."/>
            <person name="Silar P."/>
            <person name="Natvig D."/>
            <person name="Lalanne C."/>
            <person name="Gautier V."/>
            <person name="Ament-Velasquez S.L."/>
            <person name="Kruys A."/>
            <person name="Hutchinson M.I."/>
            <person name="Powell A.J."/>
            <person name="Barry K."/>
            <person name="Miller A.N."/>
            <person name="Grigoriev I.V."/>
            <person name="Debuchy R."/>
            <person name="Gladieux P."/>
            <person name="Thoren M.H."/>
            <person name="Johannesson H."/>
        </authorList>
    </citation>
    <scope>NUCLEOTIDE SEQUENCE</scope>
    <source>
        <strain evidence="2">CBS 955.72</strain>
    </source>
</reference>
<evidence type="ECO:0000313" key="2">
    <source>
        <dbReference type="EMBL" id="KAK3343398.1"/>
    </source>
</evidence>
<dbReference type="PANTHER" id="PTHR24148">
    <property type="entry name" value="ANKYRIN REPEAT DOMAIN-CONTAINING PROTEIN 39 HOMOLOG-RELATED"/>
    <property type="match status" value="1"/>
</dbReference>
<dbReference type="InterPro" id="IPR052895">
    <property type="entry name" value="HetReg/Transcr_Mod"/>
</dbReference>
<keyword evidence="3" id="KW-1185">Reference proteome</keyword>
<protein>
    <submittedName>
        <fullName evidence="2">Heterokaryon incompatibility protein-domain-containing protein</fullName>
    </submittedName>
</protein>
<dbReference type="PANTHER" id="PTHR24148:SF73">
    <property type="entry name" value="HET DOMAIN PROTEIN (AFU_ORTHOLOGUE AFUA_8G01020)"/>
    <property type="match status" value="1"/>
</dbReference>
<dbReference type="EMBL" id="JAUIQD010000007">
    <property type="protein sequence ID" value="KAK3343398.1"/>
    <property type="molecule type" value="Genomic_DNA"/>
</dbReference>
<gene>
    <name evidence="2" type="ORF">B0T25DRAFT_614381</name>
</gene>
<dbReference type="Pfam" id="PF06985">
    <property type="entry name" value="HET"/>
    <property type="match status" value="1"/>
</dbReference>
<feature type="non-terminal residue" evidence="2">
    <location>
        <position position="290"/>
    </location>
</feature>
<dbReference type="AlphaFoldDB" id="A0AAJ0M915"/>
<dbReference type="Proteomes" id="UP001275084">
    <property type="component" value="Unassembled WGS sequence"/>
</dbReference>
<proteinExistence type="predicted"/>
<evidence type="ECO:0000313" key="3">
    <source>
        <dbReference type="Proteomes" id="UP001275084"/>
    </source>
</evidence>
<feature type="non-terminal residue" evidence="2">
    <location>
        <position position="1"/>
    </location>
</feature>
<evidence type="ECO:0000259" key="1">
    <source>
        <dbReference type="Pfam" id="PF06985"/>
    </source>
</evidence>
<dbReference type="InterPro" id="IPR010730">
    <property type="entry name" value="HET"/>
</dbReference>
<organism evidence="2 3">
    <name type="scientific">Lasiosphaeria hispida</name>
    <dbReference type="NCBI Taxonomy" id="260671"/>
    <lineage>
        <taxon>Eukaryota</taxon>
        <taxon>Fungi</taxon>
        <taxon>Dikarya</taxon>
        <taxon>Ascomycota</taxon>
        <taxon>Pezizomycotina</taxon>
        <taxon>Sordariomycetes</taxon>
        <taxon>Sordariomycetidae</taxon>
        <taxon>Sordariales</taxon>
        <taxon>Lasiosphaeriaceae</taxon>
        <taxon>Lasiosphaeria</taxon>
    </lineage>
</organism>
<comment type="caution">
    <text evidence="2">The sequence shown here is derived from an EMBL/GenBank/DDBJ whole genome shotgun (WGS) entry which is preliminary data.</text>
</comment>
<reference evidence="2" key="1">
    <citation type="journal article" date="2023" name="Mol. Phylogenet. Evol.">
        <title>Genome-scale phylogeny and comparative genomics of the fungal order Sordariales.</title>
        <authorList>
            <person name="Hensen N."/>
            <person name="Bonometti L."/>
            <person name="Westerberg I."/>
            <person name="Brannstrom I.O."/>
            <person name="Guillou S."/>
            <person name="Cros-Aarteil S."/>
            <person name="Calhoun S."/>
            <person name="Haridas S."/>
            <person name="Kuo A."/>
            <person name="Mondo S."/>
            <person name="Pangilinan J."/>
            <person name="Riley R."/>
            <person name="LaButti K."/>
            <person name="Andreopoulos B."/>
            <person name="Lipzen A."/>
            <person name="Chen C."/>
            <person name="Yan M."/>
            <person name="Daum C."/>
            <person name="Ng V."/>
            <person name="Clum A."/>
            <person name="Steindorff A."/>
            <person name="Ohm R.A."/>
            <person name="Martin F."/>
            <person name="Silar P."/>
            <person name="Natvig D.O."/>
            <person name="Lalanne C."/>
            <person name="Gautier V."/>
            <person name="Ament-Velasquez S.L."/>
            <person name="Kruys A."/>
            <person name="Hutchinson M.I."/>
            <person name="Powell A.J."/>
            <person name="Barry K."/>
            <person name="Miller A.N."/>
            <person name="Grigoriev I.V."/>
            <person name="Debuchy R."/>
            <person name="Gladieux P."/>
            <person name="Hiltunen Thoren M."/>
            <person name="Johannesson H."/>
        </authorList>
    </citation>
    <scope>NUCLEOTIDE SEQUENCE</scope>
    <source>
        <strain evidence="2">CBS 955.72</strain>
    </source>
</reference>
<name>A0AAJ0M915_9PEZI</name>
<sequence length="290" mass="33209">IYEPLDEGNLDVRFLTLFPAEAFEADIHCRVYQASVMEDTYPTFKALLYCWGTPTPPQRIILNGSSLNVGPNLESALRHLRDKSAKVELWVDALCINQADTGERSSQVELMDSMYGDAEEVVVWLGDESHDSDAAMDLIKQWSRWLDLSGKIDACSAITNLLCRPYWERVWVVQEVACAKEVIVMCGRKVISFDDFEKACDAWDRICRSLGARAEDVPRRLLLDSLRRCNLRGMIQHRNFRITSYMDWDQPRAPFLEIIESCRHLKCSDPRDKIYGFLALGGPHTKHFTA</sequence>
<accession>A0AAJ0M915</accession>
<feature type="domain" description="Heterokaryon incompatibility" evidence="1">
    <location>
        <begin position="44"/>
        <end position="175"/>
    </location>
</feature>